<keyword evidence="2" id="KW-1185">Reference proteome</keyword>
<proteinExistence type="predicted"/>
<evidence type="ECO:0000313" key="2">
    <source>
        <dbReference type="Proteomes" id="UP001356427"/>
    </source>
</evidence>
<dbReference type="Proteomes" id="UP001356427">
    <property type="component" value="Unassembled WGS sequence"/>
</dbReference>
<accession>A0AAN8KJI9</accession>
<organism evidence="1 2">
    <name type="scientific">Coregonus suidteri</name>
    <dbReference type="NCBI Taxonomy" id="861788"/>
    <lineage>
        <taxon>Eukaryota</taxon>
        <taxon>Metazoa</taxon>
        <taxon>Chordata</taxon>
        <taxon>Craniata</taxon>
        <taxon>Vertebrata</taxon>
        <taxon>Euteleostomi</taxon>
        <taxon>Actinopterygii</taxon>
        <taxon>Neopterygii</taxon>
        <taxon>Teleostei</taxon>
        <taxon>Protacanthopterygii</taxon>
        <taxon>Salmoniformes</taxon>
        <taxon>Salmonidae</taxon>
        <taxon>Coregoninae</taxon>
        <taxon>Coregonus</taxon>
    </lineage>
</organism>
<comment type="caution">
    <text evidence="1">The sequence shown here is derived from an EMBL/GenBank/DDBJ whole genome shotgun (WGS) entry which is preliminary data.</text>
</comment>
<protein>
    <submittedName>
        <fullName evidence="1">Uncharacterized protein</fullName>
    </submittedName>
</protein>
<dbReference type="EMBL" id="JAGTTL010000039">
    <property type="protein sequence ID" value="KAK6291853.1"/>
    <property type="molecule type" value="Genomic_DNA"/>
</dbReference>
<sequence>MDTIQWISINKEVYRRGGIQRLHPPYTSNEYNRKPVRSPCTVKSFWLWIRRISTH</sequence>
<name>A0AAN8KJI9_9TELE</name>
<gene>
    <name evidence="1" type="ORF">J4Q44_G00376380</name>
</gene>
<reference evidence="1 2" key="1">
    <citation type="submission" date="2021-04" db="EMBL/GenBank/DDBJ databases">
        <authorList>
            <person name="De Guttry C."/>
            <person name="Zahm M."/>
            <person name="Klopp C."/>
            <person name="Cabau C."/>
            <person name="Louis A."/>
            <person name="Berthelot C."/>
            <person name="Parey E."/>
            <person name="Roest Crollius H."/>
            <person name="Montfort J."/>
            <person name="Robinson-Rechavi M."/>
            <person name="Bucao C."/>
            <person name="Bouchez O."/>
            <person name="Gislard M."/>
            <person name="Lluch J."/>
            <person name="Milhes M."/>
            <person name="Lampietro C."/>
            <person name="Lopez Roques C."/>
            <person name="Donnadieu C."/>
            <person name="Braasch I."/>
            <person name="Desvignes T."/>
            <person name="Postlethwait J."/>
            <person name="Bobe J."/>
            <person name="Wedekind C."/>
            <person name="Guiguen Y."/>
        </authorList>
    </citation>
    <scope>NUCLEOTIDE SEQUENCE [LARGE SCALE GENOMIC DNA]</scope>
    <source>
        <strain evidence="1">Cs_M1</strain>
        <tissue evidence="1">Blood</tissue>
    </source>
</reference>
<dbReference type="AlphaFoldDB" id="A0AAN8KJI9"/>
<evidence type="ECO:0000313" key="1">
    <source>
        <dbReference type="EMBL" id="KAK6291853.1"/>
    </source>
</evidence>